<feature type="active site" description="Nucleophile" evidence="12">
    <location>
        <position position="862"/>
    </location>
</feature>
<dbReference type="InterPro" id="IPR035394">
    <property type="entry name" value="Glyco_hydro_59_dom"/>
</dbReference>
<dbReference type="Pfam" id="PF02057">
    <property type="entry name" value="Glyco_hydro_59"/>
    <property type="match status" value="2"/>
</dbReference>
<evidence type="ECO:0000256" key="12">
    <source>
        <dbReference type="PIRSR" id="PIRSR601286-50"/>
    </source>
</evidence>
<dbReference type="GO" id="GO:0004336">
    <property type="term" value="F:galactosylceramidase activity"/>
    <property type="evidence" value="ECO:0007669"/>
    <property type="project" value="UniProtKB-EC"/>
</dbReference>
<dbReference type="SUPFAM" id="SSF51445">
    <property type="entry name" value="(Trans)glycosidases"/>
    <property type="match status" value="2"/>
</dbReference>
<feature type="signal peptide" evidence="13">
    <location>
        <begin position="1"/>
        <end position="25"/>
    </location>
</feature>
<dbReference type="Gene3D" id="3.20.20.70">
    <property type="entry name" value="Aldolase class I"/>
    <property type="match status" value="2"/>
</dbReference>
<evidence type="ECO:0000256" key="6">
    <source>
        <dbReference type="ARBA" id="ARBA00022963"/>
    </source>
</evidence>
<evidence type="ECO:0000256" key="2">
    <source>
        <dbReference type="ARBA" id="ARBA00012657"/>
    </source>
</evidence>
<protein>
    <recommendedName>
        <fullName evidence="2">galactosylceramidase</fullName>
        <ecNumber evidence="2">3.2.1.46</ecNumber>
    </recommendedName>
    <alternativeName>
        <fullName evidence="11">Galactosylceramidase</fullName>
    </alternativeName>
</protein>
<dbReference type="InterPro" id="IPR017853">
    <property type="entry name" value="GH"/>
</dbReference>
<keyword evidence="7" id="KW-0443">Lipid metabolism</keyword>
<feature type="domain" description="Glycosyl hydrolase family 59 central" evidence="15">
    <location>
        <begin position="350"/>
        <end position="463"/>
    </location>
</feature>
<feature type="domain" description="Glycosyl hydrolase family 59 central" evidence="15">
    <location>
        <begin position="950"/>
        <end position="1064"/>
    </location>
</feature>
<evidence type="ECO:0000259" key="14">
    <source>
        <dbReference type="Pfam" id="PF02057"/>
    </source>
</evidence>
<evidence type="ECO:0000259" key="15">
    <source>
        <dbReference type="Pfam" id="PF17387"/>
    </source>
</evidence>
<evidence type="ECO:0000313" key="17">
    <source>
        <dbReference type="EMBL" id="KAK7508505.1"/>
    </source>
</evidence>
<keyword evidence="5" id="KW-0746">Sphingolipid metabolism</keyword>
<dbReference type="PANTHER" id="PTHR15172:SF1">
    <property type="entry name" value="GALACTOCEREBROSIDASE"/>
    <property type="match status" value="1"/>
</dbReference>
<dbReference type="InterPro" id="IPR013785">
    <property type="entry name" value="Aldolase_TIM"/>
</dbReference>
<feature type="active site" description="Proton donor/acceptor" evidence="12">
    <location>
        <position position="786"/>
    </location>
</feature>
<comment type="similarity">
    <text evidence="1">Belongs to the glycosyl hydrolase 59 family.</text>
</comment>
<gene>
    <name evidence="17" type="ORF">BaRGS_00000071</name>
</gene>
<evidence type="ECO:0000256" key="4">
    <source>
        <dbReference type="ARBA" id="ARBA00022801"/>
    </source>
</evidence>
<comment type="caution">
    <text evidence="17">The sequence shown here is derived from an EMBL/GenBank/DDBJ whole genome shotgun (WGS) entry which is preliminary data.</text>
</comment>
<feature type="domain" description="Glycosyl hydrolase family 59 catalytic" evidence="14">
    <location>
        <begin position="643"/>
        <end position="937"/>
    </location>
</feature>
<evidence type="ECO:0000256" key="10">
    <source>
        <dbReference type="ARBA" id="ARBA00023295"/>
    </source>
</evidence>
<dbReference type="PANTHER" id="PTHR15172">
    <property type="entry name" value="GALACTOCEREBROSIDASE"/>
    <property type="match status" value="1"/>
</dbReference>
<dbReference type="GO" id="GO:0006665">
    <property type="term" value="P:sphingolipid metabolic process"/>
    <property type="evidence" value="ECO:0007669"/>
    <property type="project" value="UniProtKB-KW"/>
</dbReference>
<dbReference type="InterPro" id="IPR049161">
    <property type="entry name" value="GH59_cat"/>
</dbReference>
<organism evidence="17 18">
    <name type="scientific">Batillaria attramentaria</name>
    <dbReference type="NCBI Taxonomy" id="370345"/>
    <lineage>
        <taxon>Eukaryota</taxon>
        <taxon>Metazoa</taxon>
        <taxon>Spiralia</taxon>
        <taxon>Lophotrochozoa</taxon>
        <taxon>Mollusca</taxon>
        <taxon>Gastropoda</taxon>
        <taxon>Caenogastropoda</taxon>
        <taxon>Sorbeoconcha</taxon>
        <taxon>Cerithioidea</taxon>
        <taxon>Batillariidae</taxon>
        <taxon>Batillaria</taxon>
    </lineage>
</organism>
<evidence type="ECO:0000256" key="1">
    <source>
        <dbReference type="ARBA" id="ARBA00005637"/>
    </source>
</evidence>
<dbReference type="Gene3D" id="3.20.20.80">
    <property type="entry name" value="Glycosidases"/>
    <property type="match status" value="2"/>
</dbReference>
<name>A0ABD0M9A0_9CAEN</name>
<accession>A0ABD0M9A0</accession>
<keyword evidence="4" id="KW-0378">Hydrolase</keyword>
<keyword evidence="6" id="KW-0442">Lipid degradation</keyword>
<dbReference type="Gene3D" id="2.60.120.560">
    <property type="entry name" value="Exo-inulinase, domain 1"/>
    <property type="match status" value="2"/>
</dbReference>
<dbReference type="EMBL" id="JACVVK020000001">
    <property type="protein sequence ID" value="KAK7508505.1"/>
    <property type="molecule type" value="Genomic_DNA"/>
</dbReference>
<sequence length="1285" mass="141440">MARMLMFDVPEVLVLIIVLVPTCRTDSQNQILLDDTAGLGRTFDGIGGLSAGASSKLLVSYPKEQRHQILDYLFKPNYGASLQILKVEIGGDADSTDGVEASHMHNSWDENYQRGYEWWLMVEAKMRNPSIKLYGLPWGFPGWIGQGGKSPYVNYTVTADYIIRWIKGAKTYYNLTIDFIGIWNERNYDVGYIKTLRQMLDASGLNHTRIVAADGNWNVATDVLKDPDLAAAVDYIGHVAHYPGTVTTADAQKTGKQLWSSEDYSTFDDEVGGGCWARILNQNYVSGNMTATISWALIASYYNSLPFFGTGLMTAVEPWSGHYMVATPIWMSAHTAQFTQVGWSYLHHGSGVGMLDGGGSYVSLVSPDRKNLTVIIETMSHNHSVCIRPALPEYTVVPQNVTIKLAGSFASISEMRVWRSKLGFNGQESILFEEQKPLKFEGGMATLALDVDEVYTLTTLTTGRKGGPETPPPPSQPFPLPYSDDFENYTLGAEPNNMAQGTGSFEVVRSKSTAGKVMRQMVLEPPVSWCAADAIGAAITLIGNYTWVDTYVEVGASLGTVNGTDGVFVATRVQHGGCSSQNAIGVFFFLFPDAQNYTVAYNLARTKVLTTGHLPAKLPSWNKLMLLVKILSFDDSQGLGRKFDGIGGLSGGGATSKLLMNYPEKQRNEILDYLFKPNFGASLQILKVEIGGDAQSTDGTEASHMHNSWDENYQRGYEWWLMVEAKKRNPNIKLYGLPWGFPGWIGQDNGSPYTKPEVTANYIVRWIKGAKTYYNLTIDFIGLWNEHPYNVTYIKTLRNQLNVNGLAHVLIVATDENGWDICEDVLKDPQLAEDVGIIGSHYPGTLSAESALETGKQLWASEDYSTFNDEVGGGCWARILNKNYAVGNMTATISWNLIASYYESLPWFRTGLMTAVEPWSGNYVVETPIWMTAHTTQFTEVGWTYLRHGSGVGFPAGGGSYVSLVSPDGKDLTIIFETMSHNHSLCVRPKLPEYNVVPQQVTLKLQGSFAAISRLNLWHSKLGFNGQPDVLFEKWDSYVVENGMVTVPLDVDSVNTLTTLTVGQKGQADTPPPSQPFPLPYFDNFESYKPGQEPYNLAQQTGAFEIVDTHTAAGKVVRQMVLETPVGWCMRLGEKPDNMGAAINMIGNSGWTDIYAEVEAILGSVNRTEGVFLAARVQHGGCNTTRAVGIFFYLFPDAQVYIVAYDFARTQVIESGRLPSKLPGWNKLSLVVMGNTAKGSVNGNTIFNVSMPLSPHSGFVALGTDSYGIADFDNLRITSASNSRE</sequence>
<evidence type="ECO:0000256" key="7">
    <source>
        <dbReference type="ARBA" id="ARBA00023098"/>
    </source>
</evidence>
<evidence type="ECO:0000256" key="13">
    <source>
        <dbReference type="SAM" id="SignalP"/>
    </source>
</evidence>
<keyword evidence="3 13" id="KW-0732">Signal</keyword>
<dbReference type="InterPro" id="IPR001286">
    <property type="entry name" value="Glyco_hydro_59"/>
</dbReference>
<dbReference type="InterPro" id="IPR049162">
    <property type="entry name" value="GH59_C"/>
</dbReference>
<keyword evidence="8" id="KW-1015">Disulfide bond</keyword>
<evidence type="ECO:0000256" key="11">
    <source>
        <dbReference type="ARBA" id="ARBA00033098"/>
    </source>
</evidence>
<dbReference type="Pfam" id="PF17387">
    <property type="entry name" value="Glyco_hydro_59M"/>
    <property type="match status" value="2"/>
</dbReference>
<reference evidence="17 18" key="1">
    <citation type="journal article" date="2023" name="Sci. Data">
        <title>Genome assembly of the Korean intertidal mud-creeper Batillaria attramentaria.</title>
        <authorList>
            <person name="Patra A.K."/>
            <person name="Ho P.T."/>
            <person name="Jun S."/>
            <person name="Lee S.J."/>
            <person name="Kim Y."/>
            <person name="Won Y.J."/>
        </authorList>
    </citation>
    <scope>NUCLEOTIDE SEQUENCE [LARGE SCALE GENOMIC DNA]</scope>
    <source>
        <strain evidence="17">Wonlab-2016</strain>
    </source>
</reference>
<dbReference type="FunFam" id="3.20.20.70:FF:000091">
    <property type="entry name" value="galactocerebrosidase precursor"/>
    <property type="match status" value="2"/>
</dbReference>
<feature type="chain" id="PRO_5044820447" description="galactosylceramidase" evidence="13">
    <location>
        <begin position="26"/>
        <end position="1285"/>
    </location>
</feature>
<dbReference type="Pfam" id="PF21708">
    <property type="entry name" value="Glyco_hydro_59_C"/>
    <property type="match status" value="2"/>
</dbReference>
<feature type="domain" description="Glycosyl hydrolase family 59 C-terminal lectin" evidence="16">
    <location>
        <begin position="1099"/>
        <end position="1278"/>
    </location>
</feature>
<feature type="domain" description="Glycosyl hydrolase family 59 C-terminal lectin" evidence="16">
    <location>
        <begin position="501"/>
        <end position="629"/>
    </location>
</feature>
<feature type="domain" description="Glycosyl hydrolase family 59 catalytic" evidence="14">
    <location>
        <begin position="43"/>
        <end position="337"/>
    </location>
</feature>
<evidence type="ECO:0000256" key="9">
    <source>
        <dbReference type="ARBA" id="ARBA00023180"/>
    </source>
</evidence>
<dbReference type="PRINTS" id="PR00850">
    <property type="entry name" value="GLHYDRLASE59"/>
</dbReference>
<evidence type="ECO:0000313" key="18">
    <source>
        <dbReference type="Proteomes" id="UP001519460"/>
    </source>
</evidence>
<dbReference type="GO" id="GO:0016020">
    <property type="term" value="C:membrane"/>
    <property type="evidence" value="ECO:0007669"/>
    <property type="project" value="GOC"/>
</dbReference>
<dbReference type="EC" id="3.2.1.46" evidence="2"/>
<evidence type="ECO:0000256" key="3">
    <source>
        <dbReference type="ARBA" id="ARBA00022729"/>
    </source>
</evidence>
<proteinExistence type="inferred from homology"/>
<evidence type="ECO:0000259" key="16">
    <source>
        <dbReference type="Pfam" id="PF21708"/>
    </source>
</evidence>
<keyword evidence="10" id="KW-0326">Glycosidase</keyword>
<keyword evidence="18" id="KW-1185">Reference proteome</keyword>
<dbReference type="Proteomes" id="UP001519460">
    <property type="component" value="Unassembled WGS sequence"/>
</dbReference>
<dbReference type="FunFam" id="3.20.20.80:FF:000026">
    <property type="entry name" value="galactocerebrosidase precursor"/>
    <property type="match status" value="2"/>
</dbReference>
<dbReference type="GO" id="GO:0016042">
    <property type="term" value="P:lipid catabolic process"/>
    <property type="evidence" value="ECO:0007669"/>
    <property type="project" value="UniProtKB-KW"/>
</dbReference>
<evidence type="ECO:0000256" key="8">
    <source>
        <dbReference type="ARBA" id="ARBA00023157"/>
    </source>
</evidence>
<evidence type="ECO:0000256" key="5">
    <source>
        <dbReference type="ARBA" id="ARBA00022919"/>
    </source>
</evidence>
<keyword evidence="9" id="KW-0325">Glycoprotein</keyword>